<dbReference type="InterPro" id="IPR045191">
    <property type="entry name" value="MBR1/2-like"/>
</dbReference>
<evidence type="ECO:0000256" key="4">
    <source>
        <dbReference type="ARBA" id="ARBA00022723"/>
    </source>
</evidence>
<accession>A0A2P2IVY5</accession>
<evidence type="ECO:0000256" key="2">
    <source>
        <dbReference type="ARBA" id="ARBA00012483"/>
    </source>
</evidence>
<dbReference type="GO" id="GO:0061630">
    <property type="term" value="F:ubiquitin protein ligase activity"/>
    <property type="evidence" value="ECO:0007669"/>
    <property type="project" value="UniProtKB-EC"/>
</dbReference>
<dbReference type="PANTHER" id="PTHR22937:SF122">
    <property type="entry name" value="RING-TYPE E3 UBIQUITIN TRANSFERASE"/>
    <property type="match status" value="1"/>
</dbReference>
<dbReference type="PANTHER" id="PTHR22937">
    <property type="entry name" value="E3 UBIQUITIN-PROTEIN LIGASE RNF165"/>
    <property type="match status" value="1"/>
</dbReference>
<reference evidence="8" key="1">
    <citation type="submission" date="2018-02" db="EMBL/GenBank/DDBJ databases">
        <title>Rhizophora mucronata_Transcriptome.</title>
        <authorList>
            <person name="Meera S.P."/>
            <person name="Sreeshan A."/>
            <person name="Augustine A."/>
        </authorList>
    </citation>
    <scope>NUCLEOTIDE SEQUENCE</scope>
    <source>
        <tissue evidence="8">Leaf</tissue>
    </source>
</reference>
<sequence>MSYEELLELGDKIGNVCTGLKEDEISSCIRKIKLSFVNELSSHRSIIVDKKCGICQVS</sequence>
<keyword evidence="6" id="KW-0833">Ubl conjugation pathway</keyword>
<evidence type="ECO:0000256" key="1">
    <source>
        <dbReference type="ARBA" id="ARBA00000900"/>
    </source>
</evidence>
<comment type="catalytic activity">
    <reaction evidence="1">
        <text>S-ubiquitinyl-[E2 ubiquitin-conjugating enzyme]-L-cysteine + [acceptor protein]-L-lysine = [E2 ubiquitin-conjugating enzyme]-L-cysteine + N(6)-ubiquitinyl-[acceptor protein]-L-lysine.</text>
        <dbReference type="EC" id="2.3.2.27"/>
    </reaction>
</comment>
<evidence type="ECO:0000256" key="3">
    <source>
        <dbReference type="ARBA" id="ARBA00022679"/>
    </source>
</evidence>
<organism evidence="8">
    <name type="scientific">Rhizophora mucronata</name>
    <name type="common">Asiatic mangrove</name>
    <dbReference type="NCBI Taxonomy" id="61149"/>
    <lineage>
        <taxon>Eukaryota</taxon>
        <taxon>Viridiplantae</taxon>
        <taxon>Streptophyta</taxon>
        <taxon>Embryophyta</taxon>
        <taxon>Tracheophyta</taxon>
        <taxon>Spermatophyta</taxon>
        <taxon>Magnoliopsida</taxon>
        <taxon>eudicotyledons</taxon>
        <taxon>Gunneridae</taxon>
        <taxon>Pentapetalae</taxon>
        <taxon>rosids</taxon>
        <taxon>fabids</taxon>
        <taxon>Malpighiales</taxon>
        <taxon>Rhizophoraceae</taxon>
        <taxon>Rhizophora</taxon>
    </lineage>
</organism>
<dbReference type="EMBL" id="GGEC01004902">
    <property type="protein sequence ID" value="MBW85385.1"/>
    <property type="molecule type" value="Transcribed_RNA"/>
</dbReference>
<keyword evidence="3" id="KW-0808">Transferase</keyword>
<dbReference type="GO" id="GO:0008270">
    <property type="term" value="F:zinc ion binding"/>
    <property type="evidence" value="ECO:0007669"/>
    <property type="project" value="UniProtKB-KW"/>
</dbReference>
<keyword evidence="5" id="KW-0863">Zinc-finger</keyword>
<evidence type="ECO:0000256" key="7">
    <source>
        <dbReference type="ARBA" id="ARBA00022833"/>
    </source>
</evidence>
<dbReference type="EC" id="2.3.2.27" evidence="2"/>
<keyword evidence="4" id="KW-0479">Metal-binding</keyword>
<protein>
    <recommendedName>
        <fullName evidence="2">RING-type E3 ubiquitin transferase</fullName>
        <ecNumber evidence="2">2.3.2.27</ecNumber>
    </recommendedName>
</protein>
<evidence type="ECO:0000256" key="6">
    <source>
        <dbReference type="ARBA" id="ARBA00022786"/>
    </source>
</evidence>
<keyword evidence="7" id="KW-0862">Zinc</keyword>
<evidence type="ECO:0000313" key="8">
    <source>
        <dbReference type="EMBL" id="MBW85385.1"/>
    </source>
</evidence>
<name>A0A2P2IVY5_RHIMU</name>
<dbReference type="AlphaFoldDB" id="A0A2P2IVY5"/>
<evidence type="ECO:0000256" key="5">
    <source>
        <dbReference type="ARBA" id="ARBA00022771"/>
    </source>
</evidence>
<proteinExistence type="predicted"/>